<proteinExistence type="predicted"/>
<evidence type="ECO:0000313" key="2">
    <source>
        <dbReference type="Proteomes" id="UP001654554"/>
    </source>
</evidence>
<accession>A0ACD4UJI1</accession>
<dbReference type="Proteomes" id="UP001654554">
    <property type="component" value="Segment"/>
</dbReference>
<dbReference type="EMBL" id="OR159674">
    <property type="protein sequence ID" value="WKW87091.1"/>
    <property type="molecule type" value="Genomic_DNA"/>
</dbReference>
<gene>
    <name evidence="1" type="primary">54</name>
    <name evidence="1" type="ORF">SEA_NICOLE72_54</name>
</gene>
<name>A0ACD4UJI1_9CAUD</name>
<evidence type="ECO:0000313" key="1">
    <source>
        <dbReference type="EMBL" id="WKW87091.1"/>
    </source>
</evidence>
<organism evidence="1 2">
    <name type="scientific">Microbacterium phage Nicole72</name>
    <dbReference type="NCBI Taxonomy" id="3062838"/>
    <lineage>
        <taxon>Viruses</taxon>
        <taxon>Duplodnaviria</taxon>
        <taxon>Heunggongvirae</taxon>
        <taxon>Uroviricota</taxon>
        <taxon>Caudoviricetes</taxon>
        <taxon>Hodgkinviridae</taxon>
        <taxon>Meganvirus</taxon>
        <taxon>Meganvirus nichole72</taxon>
    </lineage>
</organism>
<sequence length="188" mass="20998">MATIRRGPRPADNYTIISNTAARDSRLTLRARGLLTLLSSHAVGFTTSLAALARQNPEGIDAIRKAVHELERYGYLVREEQARDEQGRVGESIWTLGEPSLDSPTTDNPSTGNPRAKEEQPQEHQDTEDETQQRRGRATNAQRAFLLDLHVRGGGASTPEFLAWMDTLSITQADAEIREARRVYERSM</sequence>
<protein>
    <submittedName>
        <fullName evidence="1">Helix-turn-helix DNA binding domain protein</fullName>
    </submittedName>
</protein>
<reference evidence="1" key="1">
    <citation type="submission" date="2023-06" db="EMBL/GenBank/DDBJ databases">
        <authorList>
            <person name="Byrum C.A."/>
            <person name="Fullante V.A."/>
            <person name="Ghosh G."/>
            <person name="Ivey A.L."/>
            <person name="Joby C.P."/>
            <person name="Johnson E."/>
            <person name="Kamil H.A."/>
            <person name="Martinez L."/>
            <person name="Tutelo G.A."/>
            <person name="Wilson D."/>
            <person name="Ziegler A.J."/>
            <person name="Garlena R.A."/>
            <person name="Russell D.A."/>
            <person name="Jacobs-Sera D."/>
            <person name="Hatfull G.F."/>
        </authorList>
    </citation>
    <scope>NUCLEOTIDE SEQUENCE</scope>
</reference>
<keyword evidence="2" id="KW-1185">Reference proteome</keyword>